<organism evidence="1 2">
    <name type="scientific">Cellulomonas denverensis</name>
    <dbReference type="NCBI Taxonomy" id="264297"/>
    <lineage>
        <taxon>Bacteria</taxon>
        <taxon>Bacillati</taxon>
        <taxon>Actinomycetota</taxon>
        <taxon>Actinomycetes</taxon>
        <taxon>Micrococcales</taxon>
        <taxon>Cellulomonadaceae</taxon>
        <taxon>Cellulomonas</taxon>
    </lineage>
</organism>
<dbReference type="Proteomes" id="UP000581206">
    <property type="component" value="Unassembled WGS sequence"/>
</dbReference>
<comment type="caution">
    <text evidence="1">The sequence shown here is derived from an EMBL/GenBank/DDBJ whole genome shotgun (WGS) entry which is preliminary data.</text>
</comment>
<name>A0A7X6KW87_9CELL</name>
<keyword evidence="2" id="KW-1185">Reference proteome</keyword>
<sequence>MTTTSELDSFGPWIDQVTSAGDVPALFRAAVPNPAAAELVLKVPRDIPRRDVTPGMDLYDHLLVLAGRRLRVLSRCAGPDGATVAPGFTIQEIPVDRVAAVHDTVNLLAGELTVTARDGSSLTLPYNGSGRDQLQRLIDVLLAGVSGAGPSRAGAALIRAGRFLAQGPAAIVIGREDQGLLGDLRDLARHRPQLRPWVGHGRRRVRGGLSPITLQATVLAEDGEVLEVLGRHRWLLTGRQPVHSSGRLMVPFEAIDAVTVHRHDRWAGVWVGRLRTGQAVIDIPVPEGSPAHGVFDAAARETAGSPYLG</sequence>
<dbReference type="RefSeq" id="WP_168630234.1">
    <property type="nucleotide sequence ID" value="NZ_BONL01000001.1"/>
</dbReference>
<evidence type="ECO:0000313" key="1">
    <source>
        <dbReference type="EMBL" id="NKY23119.1"/>
    </source>
</evidence>
<accession>A0A7X6KW87</accession>
<proteinExistence type="predicted"/>
<protein>
    <submittedName>
        <fullName evidence="1">Uncharacterized protein</fullName>
    </submittedName>
</protein>
<gene>
    <name evidence="1" type="ORF">HGA03_10640</name>
</gene>
<dbReference type="AlphaFoldDB" id="A0A7X6KW87"/>
<reference evidence="1 2" key="1">
    <citation type="submission" date="2020-04" db="EMBL/GenBank/DDBJ databases">
        <title>MicrobeNet Type strains.</title>
        <authorList>
            <person name="Nicholson A.C."/>
        </authorList>
    </citation>
    <scope>NUCLEOTIDE SEQUENCE [LARGE SCALE GENOMIC DNA]</scope>
    <source>
        <strain evidence="1 2">ATCC BAA-788</strain>
    </source>
</reference>
<dbReference type="EMBL" id="JAAXOX010000004">
    <property type="protein sequence ID" value="NKY23119.1"/>
    <property type="molecule type" value="Genomic_DNA"/>
</dbReference>
<evidence type="ECO:0000313" key="2">
    <source>
        <dbReference type="Proteomes" id="UP000581206"/>
    </source>
</evidence>